<dbReference type="Proteomes" id="UP000324585">
    <property type="component" value="Unassembled WGS sequence"/>
</dbReference>
<evidence type="ECO:0000313" key="2">
    <source>
        <dbReference type="EMBL" id="KAA8490957.1"/>
    </source>
</evidence>
<gene>
    <name evidence="2" type="ORF">FVE85_9849</name>
</gene>
<feature type="region of interest" description="Disordered" evidence="1">
    <location>
        <begin position="188"/>
        <end position="222"/>
    </location>
</feature>
<sequence length="293" mass="32732">MTRSGASTRAANGDPAGKPAGTKRKRAFTYDHARHSVRLGLRVGKRDKQSGAPINVVCLFCEHLGRELTPVEIEDEERERLDANGPASSGGEEKRKAKRRKTGVEFLVRSFYVGNVKRHLERWHRTAFAEYERLFRSGGERAVARFFDPAPPVTVVTGYGEDANMFSTHTPSMPVERCEQAERPVHAPKPEHEPVHCHAQQPVGGGEMEQEFESPGSHEPDAYSTEFQKLCERVGEQELSFEQVAELVAKVAEKPEIYPLVLAKLPEHDVRGTGRTSLNTFVSALSFLKHHLV</sequence>
<feature type="region of interest" description="Disordered" evidence="1">
    <location>
        <begin position="1"/>
        <end position="29"/>
    </location>
</feature>
<dbReference type="PANTHER" id="PTHR37067:SF3">
    <property type="entry name" value="PX DOMAIN-CONTAINING PROTEIN"/>
    <property type="match status" value="1"/>
</dbReference>
<comment type="caution">
    <text evidence="2">The sequence shown here is derived from an EMBL/GenBank/DDBJ whole genome shotgun (WGS) entry which is preliminary data.</text>
</comment>
<dbReference type="PANTHER" id="PTHR37067">
    <property type="entry name" value="PX DOMAIN-CONTAINING PROTEIN"/>
    <property type="match status" value="1"/>
</dbReference>
<keyword evidence="3" id="KW-1185">Reference proteome</keyword>
<protein>
    <submittedName>
        <fullName evidence="2">Uncharacterized protein</fullName>
    </submittedName>
</protein>
<evidence type="ECO:0000256" key="1">
    <source>
        <dbReference type="SAM" id="MobiDB-lite"/>
    </source>
</evidence>
<dbReference type="EMBL" id="VRMN01000017">
    <property type="protein sequence ID" value="KAA8490957.1"/>
    <property type="molecule type" value="Genomic_DNA"/>
</dbReference>
<dbReference type="AlphaFoldDB" id="A0A5J4YKB8"/>
<feature type="region of interest" description="Disordered" evidence="1">
    <location>
        <begin position="75"/>
        <end position="99"/>
    </location>
</feature>
<accession>A0A5J4YKB8</accession>
<name>A0A5J4YKB8_PORPP</name>
<reference evidence="3" key="1">
    <citation type="journal article" date="2019" name="Nat. Commun.">
        <title>Expansion of phycobilisome linker gene families in mesophilic red algae.</title>
        <authorList>
            <person name="Lee J."/>
            <person name="Kim D."/>
            <person name="Bhattacharya D."/>
            <person name="Yoon H.S."/>
        </authorList>
    </citation>
    <scope>NUCLEOTIDE SEQUENCE [LARGE SCALE GENOMIC DNA]</scope>
    <source>
        <strain evidence="3">CCMP 1328</strain>
    </source>
</reference>
<proteinExistence type="predicted"/>
<evidence type="ECO:0000313" key="3">
    <source>
        <dbReference type="Proteomes" id="UP000324585"/>
    </source>
</evidence>
<feature type="compositionally biased region" description="Polar residues" evidence="1">
    <location>
        <begin position="1"/>
        <end position="10"/>
    </location>
</feature>
<organism evidence="2 3">
    <name type="scientific">Porphyridium purpureum</name>
    <name type="common">Red alga</name>
    <name type="synonym">Porphyridium cruentum</name>
    <dbReference type="NCBI Taxonomy" id="35688"/>
    <lineage>
        <taxon>Eukaryota</taxon>
        <taxon>Rhodophyta</taxon>
        <taxon>Bangiophyceae</taxon>
        <taxon>Porphyridiales</taxon>
        <taxon>Porphyridiaceae</taxon>
        <taxon>Porphyridium</taxon>
    </lineage>
</organism>